<reference evidence="2" key="1">
    <citation type="submission" date="2018-04" db="EMBL/GenBank/DDBJ databases">
        <title>Transcriptome of Schizaphis graminum biotype I.</title>
        <authorList>
            <person name="Scully E.D."/>
            <person name="Geib S.M."/>
            <person name="Palmer N.A."/>
            <person name="Koch K."/>
            <person name="Bradshaw J."/>
            <person name="Heng-Moss T."/>
            <person name="Sarath G."/>
        </authorList>
    </citation>
    <scope>NUCLEOTIDE SEQUENCE</scope>
</reference>
<evidence type="ECO:0000256" key="1">
    <source>
        <dbReference type="SAM" id="MobiDB-lite"/>
    </source>
</evidence>
<accession>A0A2S2NU31</accession>
<evidence type="ECO:0000313" key="2">
    <source>
        <dbReference type="EMBL" id="MBY20679.1"/>
    </source>
</evidence>
<feature type="region of interest" description="Disordered" evidence="1">
    <location>
        <begin position="107"/>
        <end position="126"/>
    </location>
</feature>
<feature type="region of interest" description="Disordered" evidence="1">
    <location>
        <begin position="1"/>
        <end position="51"/>
    </location>
</feature>
<sequence>MNHNSDFESGAPSDPECSQQFKPTQTPANSLETTDTPPATRIASAQCGPPSENVPSALADACPHQSLPRTYCILFRGKISNLMIKSFIGTWDVLFFRDAPVCTKTSHNSRPVATPEVARTNASSKAHPSIFPETATAPEPCTPTSLVCLQTGVCNVDMVVVYTDDDERLLSVEFNVSANVVNESNNSIASRWHNNIGHVANVSWPIVINEFIRNSLYDVLTFSLRFINSFENSGTNG</sequence>
<proteinExistence type="predicted"/>
<dbReference type="EMBL" id="GGMR01008060">
    <property type="protein sequence ID" value="MBY20679.1"/>
    <property type="molecule type" value="Transcribed_RNA"/>
</dbReference>
<dbReference type="AlphaFoldDB" id="A0A2S2NU31"/>
<organism evidence="2">
    <name type="scientific">Schizaphis graminum</name>
    <name type="common">Green bug aphid</name>
    <dbReference type="NCBI Taxonomy" id="13262"/>
    <lineage>
        <taxon>Eukaryota</taxon>
        <taxon>Metazoa</taxon>
        <taxon>Ecdysozoa</taxon>
        <taxon>Arthropoda</taxon>
        <taxon>Hexapoda</taxon>
        <taxon>Insecta</taxon>
        <taxon>Pterygota</taxon>
        <taxon>Neoptera</taxon>
        <taxon>Paraneoptera</taxon>
        <taxon>Hemiptera</taxon>
        <taxon>Sternorrhyncha</taxon>
        <taxon>Aphidomorpha</taxon>
        <taxon>Aphidoidea</taxon>
        <taxon>Aphididae</taxon>
        <taxon>Aphidini</taxon>
        <taxon>Schizaphis</taxon>
    </lineage>
</organism>
<feature type="compositionally biased region" description="Polar residues" evidence="1">
    <location>
        <begin position="16"/>
        <end position="37"/>
    </location>
</feature>
<gene>
    <name evidence="2" type="ORF">g.103032</name>
</gene>
<name>A0A2S2NU31_SCHGA</name>
<protein>
    <submittedName>
        <fullName evidence="2">Uncharacterized protein</fullName>
    </submittedName>
</protein>